<protein>
    <submittedName>
        <fullName evidence="1">Uncharacterized protein</fullName>
    </submittedName>
</protein>
<evidence type="ECO:0000313" key="1">
    <source>
        <dbReference type="EMBL" id="OHA01275.1"/>
    </source>
</evidence>
<dbReference type="EMBL" id="MHQL01000066">
    <property type="protein sequence ID" value="OHA01275.1"/>
    <property type="molecule type" value="Genomic_DNA"/>
</dbReference>
<evidence type="ECO:0000313" key="2">
    <source>
        <dbReference type="Proteomes" id="UP000177811"/>
    </source>
</evidence>
<accession>A0A1G2KPF6</accession>
<dbReference type="Proteomes" id="UP000177811">
    <property type="component" value="Unassembled WGS sequence"/>
</dbReference>
<reference evidence="1 2" key="1">
    <citation type="journal article" date="2016" name="Nat. Commun.">
        <title>Thousands of microbial genomes shed light on interconnected biogeochemical processes in an aquifer system.</title>
        <authorList>
            <person name="Anantharaman K."/>
            <person name="Brown C.T."/>
            <person name="Hug L.A."/>
            <person name="Sharon I."/>
            <person name="Castelle C.J."/>
            <person name="Probst A.J."/>
            <person name="Thomas B.C."/>
            <person name="Singh A."/>
            <person name="Wilkins M.J."/>
            <person name="Karaoz U."/>
            <person name="Brodie E.L."/>
            <person name="Williams K.H."/>
            <person name="Hubbard S.S."/>
            <person name="Banfield J.F."/>
        </authorList>
    </citation>
    <scope>NUCLEOTIDE SEQUENCE [LARGE SCALE GENOMIC DNA]</scope>
</reference>
<dbReference type="AlphaFoldDB" id="A0A1G2KPF6"/>
<sequence length="157" mass="17308">MAKIKTKETVMRARNLGVVVSALFIIFWGAGCASTGFQPDHDPVSYLFGTWETVGMVNGSSDKYSGHRVFIIPPQAVAHAAGERDGTVAGWYGIPGRTLKYTEFAVELVGNSVQIKFFSDVQSRFTLLLVGPDWLEGSMKFPGDGQERRVTFQKKRS</sequence>
<dbReference type="PROSITE" id="PS51257">
    <property type="entry name" value="PROKAR_LIPOPROTEIN"/>
    <property type="match status" value="1"/>
</dbReference>
<name>A0A1G2KPF6_9BACT</name>
<comment type="caution">
    <text evidence="1">The sequence shown here is derived from an EMBL/GenBank/DDBJ whole genome shotgun (WGS) entry which is preliminary data.</text>
</comment>
<gene>
    <name evidence="1" type="ORF">A3C16_01900</name>
</gene>
<organism evidence="1 2">
    <name type="scientific">Candidatus Sungbacteria bacterium RIFCSPHIGHO2_02_FULL_51_29</name>
    <dbReference type="NCBI Taxonomy" id="1802273"/>
    <lineage>
        <taxon>Bacteria</taxon>
        <taxon>Candidatus Sungiibacteriota</taxon>
    </lineage>
</organism>
<proteinExistence type="predicted"/>